<gene>
    <name evidence="2" type="ORF">F3N42_05080</name>
</gene>
<evidence type="ECO:0000313" key="2">
    <source>
        <dbReference type="EMBL" id="KAA9132595.1"/>
    </source>
</evidence>
<proteinExistence type="predicted"/>
<dbReference type="EMBL" id="VYXP01000003">
    <property type="protein sequence ID" value="KAA9132595.1"/>
    <property type="molecule type" value="Genomic_DNA"/>
</dbReference>
<dbReference type="RefSeq" id="WP_150863304.1">
    <property type="nucleotide sequence ID" value="NZ_VYXP01000003.1"/>
</dbReference>
<evidence type="ECO:0000313" key="3">
    <source>
        <dbReference type="Proteomes" id="UP000325372"/>
    </source>
</evidence>
<feature type="chain" id="PRO_5024455475" evidence="1">
    <location>
        <begin position="34"/>
        <end position="276"/>
    </location>
</feature>
<evidence type="ECO:0000256" key="1">
    <source>
        <dbReference type="SAM" id="SignalP"/>
    </source>
</evidence>
<sequence length="276" mass="29677">MRPWPRKYPGAGRWSLLALATALALAGGSVVMASDGATVDAGPDFAALAALTPGEQYRRLGLMRLAGQGVAPALLDAVRAMQAERAAQAPAQAEFDPDDYTTPLARIVGQAQMRLGAASLFEMTAQHDAALAAQMDALSAAHPVLIELVNRDAISEDAILVRTAIAEALADVLPAELEPSLDTYRGRTLYLRNELEFGDFDAELGRLTDAAIDAVGGRTDAWQRMFDDETQTDSFDQHIRAAESFYTREPTDADRAEKLLNEIAEDVILLDTNPVP</sequence>
<keyword evidence="1" id="KW-0732">Signal</keyword>
<name>A0A5N0TC46_9GAMM</name>
<keyword evidence="3" id="KW-1185">Reference proteome</keyword>
<accession>A0A5N0TC46</accession>
<protein>
    <submittedName>
        <fullName evidence="2">Uncharacterized protein</fullName>
    </submittedName>
</protein>
<comment type="caution">
    <text evidence="2">The sequence shown here is derived from an EMBL/GenBank/DDBJ whole genome shotgun (WGS) entry which is preliminary data.</text>
</comment>
<organism evidence="2 3">
    <name type="scientific">Marinihelvus fidelis</name>
    <dbReference type="NCBI Taxonomy" id="2613842"/>
    <lineage>
        <taxon>Bacteria</taxon>
        <taxon>Pseudomonadati</taxon>
        <taxon>Pseudomonadota</taxon>
        <taxon>Gammaproteobacteria</taxon>
        <taxon>Chromatiales</taxon>
        <taxon>Wenzhouxiangellaceae</taxon>
        <taxon>Marinihelvus</taxon>
    </lineage>
</organism>
<reference evidence="2 3" key="1">
    <citation type="submission" date="2019-09" db="EMBL/GenBank/DDBJ databases">
        <title>Wenzhouxiangella sp. Genome sequencing and assembly.</title>
        <authorList>
            <person name="Zhang R."/>
        </authorList>
    </citation>
    <scope>NUCLEOTIDE SEQUENCE [LARGE SCALE GENOMIC DNA]</scope>
    <source>
        <strain evidence="2 3">W260</strain>
    </source>
</reference>
<dbReference type="Proteomes" id="UP000325372">
    <property type="component" value="Unassembled WGS sequence"/>
</dbReference>
<dbReference type="AlphaFoldDB" id="A0A5N0TC46"/>
<feature type="signal peptide" evidence="1">
    <location>
        <begin position="1"/>
        <end position="33"/>
    </location>
</feature>